<protein>
    <recommendedName>
        <fullName evidence="7">C3H1-type domain-containing protein</fullName>
    </recommendedName>
</protein>
<evidence type="ECO:0000256" key="3">
    <source>
        <dbReference type="ARBA" id="ARBA00022833"/>
    </source>
</evidence>
<gene>
    <name evidence="8" type="ORF">LIER_36458</name>
</gene>
<name>A0AAV3P8W7_LITER</name>
<feature type="zinc finger region" description="C3H1-type" evidence="5">
    <location>
        <begin position="80"/>
        <end position="108"/>
    </location>
</feature>
<dbReference type="PANTHER" id="PTHR14493">
    <property type="entry name" value="UNKEMPT FAMILY MEMBER"/>
    <property type="match status" value="1"/>
</dbReference>
<evidence type="ECO:0000259" key="7">
    <source>
        <dbReference type="PROSITE" id="PS50103"/>
    </source>
</evidence>
<evidence type="ECO:0000313" key="8">
    <source>
        <dbReference type="EMBL" id="GAA0147141.1"/>
    </source>
</evidence>
<sequence>MEDLILPPHILPAAIEPPSSPNDPPSPAAIEPPPPPESPDFPLFMMYCFKILPCEHVHIFEQCPFTHLSNTYRRAISVHLNPQYCPQMLNNNGVCQLGDNCLFLHDPFEMLYHPMIYNTIMCEMHDDCKGIYCPFFHNEEEHRPPHAFLRLFDPPTIGVSPPRMLLIPNTGGEVLPTGSINPPVD</sequence>
<dbReference type="Gene3D" id="4.10.1000.10">
    <property type="entry name" value="Zinc finger, CCCH-type"/>
    <property type="match status" value="1"/>
</dbReference>
<dbReference type="InterPro" id="IPR057444">
    <property type="entry name" value="Znf-CCCH_AtC3H23-like"/>
</dbReference>
<evidence type="ECO:0000256" key="2">
    <source>
        <dbReference type="ARBA" id="ARBA00022771"/>
    </source>
</evidence>
<organism evidence="8 9">
    <name type="scientific">Lithospermum erythrorhizon</name>
    <name type="common">Purple gromwell</name>
    <name type="synonym">Lithospermum officinale var. erythrorhizon</name>
    <dbReference type="NCBI Taxonomy" id="34254"/>
    <lineage>
        <taxon>Eukaryota</taxon>
        <taxon>Viridiplantae</taxon>
        <taxon>Streptophyta</taxon>
        <taxon>Embryophyta</taxon>
        <taxon>Tracheophyta</taxon>
        <taxon>Spermatophyta</taxon>
        <taxon>Magnoliopsida</taxon>
        <taxon>eudicotyledons</taxon>
        <taxon>Gunneridae</taxon>
        <taxon>Pentapetalae</taxon>
        <taxon>asterids</taxon>
        <taxon>lamiids</taxon>
        <taxon>Boraginales</taxon>
        <taxon>Boraginaceae</taxon>
        <taxon>Boraginoideae</taxon>
        <taxon>Lithospermeae</taxon>
        <taxon>Lithospermum</taxon>
    </lineage>
</organism>
<evidence type="ECO:0000313" key="9">
    <source>
        <dbReference type="Proteomes" id="UP001454036"/>
    </source>
</evidence>
<keyword evidence="4" id="KW-0238">DNA-binding</keyword>
<dbReference type="AlphaFoldDB" id="A0AAV3P8W7"/>
<dbReference type="InterPro" id="IPR045234">
    <property type="entry name" value="Unkempt-like"/>
</dbReference>
<evidence type="ECO:0000256" key="5">
    <source>
        <dbReference type="PROSITE-ProRule" id="PRU00723"/>
    </source>
</evidence>
<evidence type="ECO:0000256" key="4">
    <source>
        <dbReference type="ARBA" id="ARBA00023125"/>
    </source>
</evidence>
<proteinExistence type="predicted"/>
<evidence type="ECO:0000256" key="6">
    <source>
        <dbReference type="SAM" id="MobiDB-lite"/>
    </source>
</evidence>
<dbReference type="GO" id="GO:0003677">
    <property type="term" value="F:DNA binding"/>
    <property type="evidence" value="ECO:0007669"/>
    <property type="project" value="UniProtKB-KW"/>
</dbReference>
<feature type="region of interest" description="Disordered" evidence="6">
    <location>
        <begin position="14"/>
        <end position="34"/>
    </location>
</feature>
<dbReference type="Proteomes" id="UP001454036">
    <property type="component" value="Unassembled WGS sequence"/>
</dbReference>
<dbReference type="EMBL" id="BAABME010016712">
    <property type="protein sequence ID" value="GAA0147141.1"/>
    <property type="molecule type" value="Genomic_DNA"/>
</dbReference>
<accession>A0AAV3P8W7</accession>
<dbReference type="PANTHER" id="PTHR14493:SF50">
    <property type="entry name" value="RING FINGER PROTEIN UNKEMPT"/>
    <property type="match status" value="1"/>
</dbReference>
<dbReference type="PROSITE" id="PS50103">
    <property type="entry name" value="ZF_C3H1"/>
    <property type="match status" value="1"/>
</dbReference>
<feature type="compositionally biased region" description="Pro residues" evidence="6">
    <location>
        <begin position="18"/>
        <end position="34"/>
    </location>
</feature>
<dbReference type="Pfam" id="PF25512">
    <property type="entry name" value="zf-CCCH_AtC3H23"/>
    <property type="match status" value="1"/>
</dbReference>
<keyword evidence="3 5" id="KW-0862">Zinc</keyword>
<dbReference type="GO" id="GO:0008270">
    <property type="term" value="F:zinc ion binding"/>
    <property type="evidence" value="ECO:0007669"/>
    <property type="project" value="UniProtKB-KW"/>
</dbReference>
<reference evidence="8 9" key="1">
    <citation type="submission" date="2024-01" db="EMBL/GenBank/DDBJ databases">
        <title>The complete chloroplast genome sequence of Lithospermum erythrorhizon: insights into the phylogenetic relationship among Boraginaceae species and the maternal lineages of purple gromwells.</title>
        <authorList>
            <person name="Okada T."/>
            <person name="Watanabe K."/>
        </authorList>
    </citation>
    <scope>NUCLEOTIDE SEQUENCE [LARGE SCALE GENOMIC DNA]</scope>
</reference>
<keyword evidence="1 5" id="KW-0479">Metal-binding</keyword>
<feature type="domain" description="C3H1-type" evidence="7">
    <location>
        <begin position="80"/>
        <end position="108"/>
    </location>
</feature>
<dbReference type="InterPro" id="IPR000571">
    <property type="entry name" value="Znf_CCCH"/>
</dbReference>
<evidence type="ECO:0000256" key="1">
    <source>
        <dbReference type="ARBA" id="ARBA00022723"/>
    </source>
</evidence>
<keyword evidence="2 5" id="KW-0863">Zinc-finger</keyword>
<keyword evidence="9" id="KW-1185">Reference proteome</keyword>
<comment type="caution">
    <text evidence="8">The sequence shown here is derived from an EMBL/GenBank/DDBJ whole genome shotgun (WGS) entry which is preliminary data.</text>
</comment>